<dbReference type="Proteomes" id="UP000596157">
    <property type="component" value="Chromosome"/>
</dbReference>
<keyword evidence="2" id="KW-1185">Reference proteome</keyword>
<evidence type="ECO:0000313" key="2">
    <source>
        <dbReference type="Proteomes" id="UP000596157"/>
    </source>
</evidence>
<proteinExistence type="predicted"/>
<dbReference type="GeneID" id="92279260"/>
<dbReference type="RefSeq" id="WP_337979369.1">
    <property type="nucleotide sequence ID" value="NZ_CP067099.1"/>
</dbReference>
<sequence>MSSLKKIYSGVMGKACQECNIPPNCILEASITFGDKTDVYRKENHFFKRYTYLIEPKKGRNVLLKLTATPMNCVSHNPSCPMGNVFNEDGSLYADFSAQKSLDGVLSYRKPMSGFSLGENNPISLLDSFIYRQSFIDDPRYRQRYSMRLSECGAVPFLTIPKAMKLLRASFSPMTHGAVMLFQEGRRHLASAQFDLILYRELKVEVEVGFESEIKDKKSDDRQAEQKAKNIARGYKPTHGGWTKRTHKYDITRGLSIKGEITSITGDEEVTFNAELKKEFIQHKNKLSFTNSIDMAFDKINSVLSSGNKVKYPIVKTEFCYPTLNINGGIKTHQSSDYGVITQGNVSVGFAPLFGFQITLDLLTVFAAYAHIDFIVSDLRASLEEKKEEVEEGKEGYYATMELTLTFSFGLHGNFNFKTNDEGNFESDGRSIKLQGELIGKAHLEAGVNYWGIQGFFEIGAEITTSLQIEFDKEKGDDLTAVIYHDGITAKVYNNYSVGNNKVSRKSKVNTNGKISVDKDIKKWVIYEAMDKDESEWRFTLG</sequence>
<accession>A0ABX7AA54</accession>
<evidence type="ECO:0008006" key="3">
    <source>
        <dbReference type="Google" id="ProtNLM"/>
    </source>
</evidence>
<protein>
    <recommendedName>
        <fullName evidence="3">MACPF domain-containing protein</fullName>
    </recommendedName>
</protein>
<dbReference type="EMBL" id="CP067099">
    <property type="protein sequence ID" value="QQO60849.1"/>
    <property type="molecule type" value="Genomic_DNA"/>
</dbReference>
<organism evidence="1 2">
    <name type="scientific">Providencia manganoxydans</name>
    <dbReference type="NCBI Taxonomy" id="2923283"/>
    <lineage>
        <taxon>Bacteria</taxon>
        <taxon>Pseudomonadati</taxon>
        <taxon>Pseudomonadota</taxon>
        <taxon>Gammaproteobacteria</taxon>
        <taxon>Enterobacterales</taxon>
        <taxon>Morganellaceae</taxon>
        <taxon>Providencia</taxon>
    </lineage>
</organism>
<name>A0ABX7AA54_9GAMM</name>
<reference evidence="2" key="1">
    <citation type="submission" date="2021-01" db="EMBL/GenBank/DDBJ databases">
        <title>Providencia vermicola LLDRA6, a soil-borne Mn(II)-oxidizing bacterium, exploits a strategy of superoxide production coupled to hydrogen peroxide consumption to generate Mn oxides, as revealed by transcriptional up-regulation of genes for phenylacetic acid catabolism.</title>
        <authorList>
            <person name="Chen S."/>
            <person name="Ding Z."/>
            <person name="Chen J."/>
            <person name="Luo J."/>
            <person name="Ruan X."/>
            <person name="Li Z."/>
            <person name="Liao F."/>
            <person name="He J."/>
            <person name="Li D."/>
        </authorList>
    </citation>
    <scope>NUCLEOTIDE SEQUENCE [LARGE SCALE GENOMIC DNA]</scope>
    <source>
        <strain evidence="2">LLDRA6</strain>
    </source>
</reference>
<gene>
    <name evidence="1" type="ORF">JI723_11045</name>
</gene>
<evidence type="ECO:0000313" key="1">
    <source>
        <dbReference type="EMBL" id="QQO60849.1"/>
    </source>
</evidence>